<comment type="caution">
    <text evidence="2">The sequence shown here is derived from an EMBL/GenBank/DDBJ whole genome shotgun (WGS) entry which is preliminary data.</text>
</comment>
<dbReference type="PATRIC" id="fig|265546.4.peg.2918"/>
<feature type="coiled-coil region" evidence="1">
    <location>
        <begin position="344"/>
        <end position="371"/>
    </location>
</feature>
<keyword evidence="3" id="KW-1185">Reference proteome</keyword>
<evidence type="ECO:0000313" key="3">
    <source>
        <dbReference type="Proteomes" id="UP000032047"/>
    </source>
</evidence>
<evidence type="ECO:0000256" key="1">
    <source>
        <dbReference type="SAM" id="Coils"/>
    </source>
</evidence>
<reference evidence="2 3" key="1">
    <citation type="submission" date="2015-01" db="EMBL/GenBank/DDBJ databases">
        <title>Genome sequence of Anoxybacillus ayderensis strain AB04.</title>
        <authorList>
            <person name="Belduz A.O."/>
            <person name="Canakci S."/>
            <person name="Chan K.-G."/>
            <person name="Kahar U.M."/>
            <person name="Yaakob A.S."/>
            <person name="Chan C.S."/>
            <person name="Goh K.M."/>
        </authorList>
    </citation>
    <scope>NUCLEOTIDE SEQUENCE [LARGE SCALE GENOMIC DNA]</scope>
    <source>
        <strain evidence="2 3">AB04</strain>
    </source>
</reference>
<accession>A0A0D0GVZ7</accession>
<dbReference type="RefSeq" id="WP_042536434.1">
    <property type="nucleotide sequence ID" value="NZ_JXTG01000037.1"/>
</dbReference>
<gene>
    <name evidence="2" type="ORF">JV16_02933</name>
</gene>
<sequence length="400" mass="45346">MKLFAQQGHGKGNKIHKGLEDQSLDGVILSPRDEKKENIIALKKELEQSYPTTEILLDPQFYYATYIDGVSKHLDSLSYYPGKLALSNLRSLRNIHEYVSKCLIFQQELDLHQLVSPTILIPNFTDRYAQISLSMAEESVAEAKKLGRPLFISLVFNESALNESRSVDEFLNELTMLETEGFYITVARNNTGYDQKFDEVTSLINLLTMIYSLGEVNEYKVILGYSDIVGLLYLAVGAYGIGNGWHNSLRKFTIQQRILPSSGGRPPRERYTSLPLLNSILMSELDSIAKVIKTYSGDLEDYLSKALYDNIVLSGSSPSTEWSRSISHLQHWSALKKGINNLKKLDISERLDEIQKQIDHAKALYKILESMAIQFDTSSSSHHLGNWDTALKQFRNIHQV</sequence>
<organism evidence="2 3">
    <name type="scientific">Anoxybacillus ayderensis</name>
    <dbReference type="NCBI Taxonomy" id="265546"/>
    <lineage>
        <taxon>Bacteria</taxon>
        <taxon>Bacillati</taxon>
        <taxon>Bacillota</taxon>
        <taxon>Bacilli</taxon>
        <taxon>Bacillales</taxon>
        <taxon>Anoxybacillaceae</taxon>
        <taxon>Anoxybacillus</taxon>
    </lineage>
</organism>
<keyword evidence="1" id="KW-0175">Coiled coil</keyword>
<proteinExistence type="predicted"/>
<evidence type="ECO:0000313" key="2">
    <source>
        <dbReference type="EMBL" id="KIP19916.1"/>
    </source>
</evidence>
<dbReference type="EMBL" id="JXTG01000037">
    <property type="protein sequence ID" value="KIP19916.1"/>
    <property type="molecule type" value="Genomic_DNA"/>
</dbReference>
<dbReference type="Proteomes" id="UP000032047">
    <property type="component" value="Unassembled WGS sequence"/>
</dbReference>
<protein>
    <submittedName>
        <fullName evidence="2">Uncharacterized protein</fullName>
    </submittedName>
</protein>
<name>A0A0D0GVZ7_9BACL</name>
<dbReference type="AlphaFoldDB" id="A0A0D0GVZ7"/>